<comment type="caution">
    <text evidence="1">The sequence shown here is derived from an EMBL/GenBank/DDBJ whole genome shotgun (WGS) entry which is preliminary data.</text>
</comment>
<accession>A0A8T2MLH3</accession>
<dbReference type="AlphaFoldDB" id="A0A8T2MLH3"/>
<dbReference type="Proteomes" id="UP000824540">
    <property type="component" value="Unassembled WGS sequence"/>
</dbReference>
<keyword evidence="2" id="KW-1185">Reference proteome</keyword>
<dbReference type="EMBL" id="JAFBMS010002365">
    <property type="protein sequence ID" value="KAG9328333.1"/>
    <property type="molecule type" value="Genomic_DNA"/>
</dbReference>
<feature type="non-terminal residue" evidence="1">
    <location>
        <position position="1"/>
    </location>
</feature>
<organism evidence="1 2">
    <name type="scientific">Albula glossodonta</name>
    <name type="common">roundjaw bonefish</name>
    <dbReference type="NCBI Taxonomy" id="121402"/>
    <lineage>
        <taxon>Eukaryota</taxon>
        <taxon>Metazoa</taxon>
        <taxon>Chordata</taxon>
        <taxon>Craniata</taxon>
        <taxon>Vertebrata</taxon>
        <taxon>Euteleostomi</taxon>
        <taxon>Actinopterygii</taxon>
        <taxon>Neopterygii</taxon>
        <taxon>Teleostei</taxon>
        <taxon>Albuliformes</taxon>
        <taxon>Albulidae</taxon>
        <taxon>Albula</taxon>
    </lineage>
</organism>
<gene>
    <name evidence="1" type="ORF">JZ751_014963</name>
</gene>
<evidence type="ECO:0000313" key="2">
    <source>
        <dbReference type="Proteomes" id="UP000824540"/>
    </source>
</evidence>
<proteinExistence type="predicted"/>
<sequence>LSSVSLLLDATPSGELSSVSLLPGRYALQVSFPLSPCYLDATPSGELSSVSLLPGRYALQVSFPLSPCYLDATLFR</sequence>
<evidence type="ECO:0000313" key="1">
    <source>
        <dbReference type="EMBL" id="KAG9328333.1"/>
    </source>
</evidence>
<reference evidence="1" key="1">
    <citation type="thesis" date="2021" institute="BYU ScholarsArchive" country="Provo, UT, USA">
        <title>Applications of and Algorithms for Genome Assembly and Genomic Analyses with an Emphasis on Marine Teleosts.</title>
        <authorList>
            <person name="Pickett B.D."/>
        </authorList>
    </citation>
    <scope>NUCLEOTIDE SEQUENCE</scope>
    <source>
        <strain evidence="1">HI-2016</strain>
    </source>
</reference>
<name>A0A8T2MLH3_9TELE</name>
<protein>
    <submittedName>
        <fullName evidence="1">Uncharacterized protein</fullName>
    </submittedName>
</protein>